<name>A0A4Z1SMR0_GIAMU</name>
<proteinExistence type="predicted"/>
<organism evidence="3 4">
    <name type="scientific">Giardia muris</name>
    <dbReference type="NCBI Taxonomy" id="5742"/>
    <lineage>
        <taxon>Eukaryota</taxon>
        <taxon>Metamonada</taxon>
        <taxon>Diplomonadida</taxon>
        <taxon>Hexamitidae</taxon>
        <taxon>Giardiinae</taxon>
        <taxon>Giardia</taxon>
    </lineage>
</organism>
<dbReference type="OrthoDB" id="10252831at2759"/>
<feature type="region of interest" description="Disordered" evidence="2">
    <location>
        <begin position="23"/>
        <end position="49"/>
    </location>
</feature>
<gene>
    <name evidence="3" type="ORF">GMRT_10551</name>
</gene>
<keyword evidence="4" id="KW-1185">Reference proteome</keyword>
<reference evidence="3 4" key="1">
    <citation type="submission" date="2019-05" db="EMBL/GenBank/DDBJ databases">
        <title>The compact genome of Giardia muris reveals important steps in the evolution of intestinal protozoan parasites.</title>
        <authorList>
            <person name="Xu F."/>
            <person name="Jimenez-Gonzalez A."/>
            <person name="Einarsson E."/>
            <person name="Astvaldsson A."/>
            <person name="Peirasmaki D."/>
            <person name="Eckmann L."/>
            <person name="Andersson J.O."/>
            <person name="Svard S.G."/>
            <person name="Jerlstrom-Hultqvist J."/>
        </authorList>
    </citation>
    <scope>NUCLEOTIDE SEQUENCE [LARGE SCALE GENOMIC DNA]</scope>
    <source>
        <strain evidence="3 4">Roberts-Thomson</strain>
    </source>
</reference>
<dbReference type="AlphaFoldDB" id="A0A4Z1SMR0"/>
<keyword evidence="1" id="KW-0175">Coiled coil</keyword>
<evidence type="ECO:0000313" key="4">
    <source>
        <dbReference type="Proteomes" id="UP000315496"/>
    </source>
</evidence>
<dbReference type="EMBL" id="VDLU01000004">
    <property type="protein sequence ID" value="TNJ26870.1"/>
    <property type="molecule type" value="Genomic_DNA"/>
</dbReference>
<dbReference type="Proteomes" id="UP000315496">
    <property type="component" value="Chromosome 4"/>
</dbReference>
<evidence type="ECO:0000256" key="1">
    <source>
        <dbReference type="SAM" id="Coils"/>
    </source>
</evidence>
<evidence type="ECO:0000313" key="3">
    <source>
        <dbReference type="EMBL" id="TNJ26870.1"/>
    </source>
</evidence>
<evidence type="ECO:0000256" key="2">
    <source>
        <dbReference type="SAM" id="MobiDB-lite"/>
    </source>
</evidence>
<sequence length="310" mass="35533">MADTFHVSTEFSRKILEKYRRLLHEEQAKRSPSPRPALPTQHAPALLMEDSEPAELRPGAQTNPHDYEAAEATEAVDPLNTLETIEPVDASVVTPDITEVLRHEHATLLKAVKTRAQEQILQARRERDVAVMEAREASQAYHQRIEQLEASLRAKEATLNNVQRDAAQLKELYETRQQSLIAKLTSVEEQLRSMSDGNKHRIGLLEAKCHDLERSLSLLEHEKLTILKETADDITTLNRCHEELRQKYVDLLLAMKKQRQKLTVFTAERDALLEEVSSLTDELSSLRERNESLTRELIRADRMVFGKPRK</sequence>
<comment type="caution">
    <text evidence="3">The sequence shown here is derived from an EMBL/GenBank/DDBJ whole genome shotgun (WGS) entry which is preliminary data.</text>
</comment>
<feature type="coiled-coil region" evidence="1">
    <location>
        <begin position="131"/>
        <end position="303"/>
    </location>
</feature>
<protein>
    <recommendedName>
        <fullName evidence="5">Coiled-coil protein</fullName>
    </recommendedName>
</protein>
<evidence type="ECO:0008006" key="5">
    <source>
        <dbReference type="Google" id="ProtNLM"/>
    </source>
</evidence>
<dbReference type="VEuPathDB" id="GiardiaDB:GMRT_10551"/>
<accession>A0A4Z1SMR0</accession>